<proteinExistence type="predicted"/>
<accession>A0AC34RM48</accession>
<name>A0AC34RM48_9BILA</name>
<organism evidence="1 2">
    <name type="scientific">Panagrolaimus sp. JU765</name>
    <dbReference type="NCBI Taxonomy" id="591449"/>
    <lineage>
        <taxon>Eukaryota</taxon>
        <taxon>Metazoa</taxon>
        <taxon>Ecdysozoa</taxon>
        <taxon>Nematoda</taxon>
        <taxon>Chromadorea</taxon>
        <taxon>Rhabditida</taxon>
        <taxon>Tylenchina</taxon>
        <taxon>Panagrolaimomorpha</taxon>
        <taxon>Panagrolaimoidea</taxon>
        <taxon>Panagrolaimidae</taxon>
        <taxon>Panagrolaimus</taxon>
    </lineage>
</organism>
<reference evidence="2" key="1">
    <citation type="submission" date="2022-11" db="UniProtKB">
        <authorList>
            <consortium name="WormBaseParasite"/>
        </authorList>
    </citation>
    <scope>IDENTIFICATION</scope>
</reference>
<sequence>MEHDGLDVLINNAGFAFHNDATEPADVQAEVTIGINYYGTKLVSSYLIPLIRPGGRVVNVCSQAGVMKGVYDQRHIDKLKNAKDEHEIENTNGKLSSSYINFIFSTF</sequence>
<evidence type="ECO:0000313" key="2">
    <source>
        <dbReference type="WBParaSite" id="JU765_v2.g821.t1"/>
    </source>
</evidence>
<evidence type="ECO:0000313" key="1">
    <source>
        <dbReference type="Proteomes" id="UP000887576"/>
    </source>
</evidence>
<dbReference type="WBParaSite" id="JU765_v2.g821.t1">
    <property type="protein sequence ID" value="JU765_v2.g821.t1"/>
    <property type="gene ID" value="JU765_v2.g821"/>
</dbReference>
<protein>
    <submittedName>
        <fullName evidence="2">Uncharacterized protein</fullName>
    </submittedName>
</protein>
<dbReference type="Proteomes" id="UP000887576">
    <property type="component" value="Unplaced"/>
</dbReference>